<dbReference type="RefSeq" id="WP_015075811.1">
    <property type="nucleotide sequence ID" value="NZ_CAJGUS010000097.1"/>
</dbReference>
<name>A0AAW9JWP8_CARML</name>
<sequence length="215" mass="25142">MEKFIQPYTYNFIQFQANELLKAHRSLNDFATIQTMKLVVIEKILTRFNQPTESEKELLNRIVQFSHSQKEMDAYLILLEDFIIPFEQPSDAALKKLFRKTKKLHIPNWDTLNLADYTFYGWNDAGKQRKYLILFEQQKLIGIEGTLSPTTHKGFCAICHTSSQVSLFMNIGKHNKDGQFTSKGNYICHDSHQCNKNIMELDELQKFIGIVKQKE</sequence>
<dbReference type="CDD" id="cd16342">
    <property type="entry name" value="FusC_FusB"/>
    <property type="match status" value="1"/>
</dbReference>
<proteinExistence type="predicted"/>
<dbReference type="InterPro" id="IPR010841">
    <property type="entry name" value="EF-G-binding_N"/>
</dbReference>
<feature type="domain" description="Elongation factor G-binding protein C-terminal treble-clef zinc-finger" evidence="2">
    <location>
        <begin position="99"/>
        <end position="202"/>
    </location>
</feature>
<dbReference type="Pfam" id="PF16571">
    <property type="entry name" value="FBP_C"/>
    <property type="match status" value="1"/>
</dbReference>
<comment type="caution">
    <text evidence="3">The sequence shown here is derived from an EMBL/GenBank/DDBJ whole genome shotgun (WGS) entry which is preliminary data.</text>
</comment>
<dbReference type="InterPro" id="IPR038344">
    <property type="entry name" value="EF-G_N_sf"/>
</dbReference>
<dbReference type="EMBL" id="JAVBVO010000001">
    <property type="protein sequence ID" value="MDZ5757126.1"/>
    <property type="molecule type" value="Genomic_DNA"/>
</dbReference>
<dbReference type="Pfam" id="PF07299">
    <property type="entry name" value="EF-G-binding_N"/>
    <property type="match status" value="1"/>
</dbReference>
<keyword evidence="3" id="KW-0648">Protein biosynthesis</keyword>
<protein>
    <submittedName>
        <fullName evidence="3">Elongation factor G-binding protein</fullName>
    </submittedName>
</protein>
<evidence type="ECO:0000259" key="2">
    <source>
        <dbReference type="Pfam" id="PF16571"/>
    </source>
</evidence>
<dbReference type="GeneID" id="83606717"/>
<dbReference type="GO" id="GO:0003746">
    <property type="term" value="F:translation elongation factor activity"/>
    <property type="evidence" value="ECO:0007669"/>
    <property type="project" value="UniProtKB-KW"/>
</dbReference>
<organism evidence="3 4">
    <name type="scientific">Carnobacterium maltaromaticum</name>
    <name type="common">Carnobacterium piscicola</name>
    <dbReference type="NCBI Taxonomy" id="2751"/>
    <lineage>
        <taxon>Bacteria</taxon>
        <taxon>Bacillati</taxon>
        <taxon>Bacillota</taxon>
        <taxon>Bacilli</taxon>
        <taxon>Lactobacillales</taxon>
        <taxon>Carnobacteriaceae</taxon>
        <taxon>Carnobacterium</taxon>
    </lineage>
</organism>
<dbReference type="Proteomes" id="UP001290462">
    <property type="component" value="Unassembled WGS sequence"/>
</dbReference>
<dbReference type="InterPro" id="IPR032330">
    <property type="entry name" value="EF-G-binding_C"/>
</dbReference>
<keyword evidence="3" id="KW-0251">Elongation factor</keyword>
<feature type="domain" description="Elongation factor G-binding protein N-terminal" evidence="1">
    <location>
        <begin position="4"/>
        <end position="87"/>
    </location>
</feature>
<reference evidence="3" key="1">
    <citation type="submission" date="2023-08" db="EMBL/GenBank/DDBJ databases">
        <title>Genomic characterization of piscicolin 126 produced by Carnobacterium maltaromaticum CM22 strain isolated from salmon (Salmo salar).</title>
        <authorList>
            <person name="Gonzalez-Gragera E."/>
            <person name="Garcia-Lopez J.D."/>
            <person name="Teso-Perez C."/>
            <person name="Gimenez-Hernandez I."/>
            <person name="Peralta-Sanchez J.M."/>
            <person name="Valdivia E."/>
            <person name="Montalban-Lopez M."/>
            <person name="Martin-Platero A.M."/>
            <person name="Banos A."/>
            <person name="Martinez-Bueno M."/>
        </authorList>
    </citation>
    <scope>NUCLEOTIDE SEQUENCE</scope>
    <source>
        <strain evidence="3">CM22</strain>
    </source>
</reference>
<gene>
    <name evidence="3" type="ORF">RAK27_00475</name>
</gene>
<accession>A0AAW9JWP8</accession>
<evidence type="ECO:0000259" key="1">
    <source>
        <dbReference type="Pfam" id="PF07299"/>
    </source>
</evidence>
<evidence type="ECO:0000313" key="3">
    <source>
        <dbReference type="EMBL" id="MDZ5757126.1"/>
    </source>
</evidence>
<dbReference type="AlphaFoldDB" id="A0AAW9JWP8"/>
<dbReference type="Gene3D" id="1.20.1280.250">
    <property type="match status" value="1"/>
</dbReference>
<evidence type="ECO:0000313" key="4">
    <source>
        <dbReference type="Proteomes" id="UP001290462"/>
    </source>
</evidence>